<proteinExistence type="predicted"/>
<protein>
    <submittedName>
        <fullName evidence="2">Uncharacterized protein</fullName>
    </submittedName>
</protein>
<gene>
    <name evidence="2" type="ORF">IMF26_02045</name>
</gene>
<evidence type="ECO:0000256" key="1">
    <source>
        <dbReference type="SAM" id="Phobius"/>
    </source>
</evidence>
<sequence length="86" mass="9382">MGFRRDKDLAWVITFTSFLIFLLSSIACSMLESGPRTLPEPVVLANANFGKAFTYSLFRMVRYASLAALGFGIFGVITWPPGPGSS</sequence>
<accession>A0AAT9LGB5</accession>
<dbReference type="EMBL" id="CP062796">
    <property type="protein sequence ID" value="QUL98880.1"/>
    <property type="molecule type" value="Genomic_DNA"/>
</dbReference>
<name>A0AAT9LGB5_9FIRM</name>
<dbReference type="AlphaFoldDB" id="A0AAT9LGB5"/>
<dbReference type="KEGG" id="fcz:IMF26_02045"/>
<evidence type="ECO:0000313" key="2">
    <source>
        <dbReference type="EMBL" id="QUL98880.1"/>
    </source>
</evidence>
<keyword evidence="1" id="KW-1133">Transmembrane helix</keyword>
<keyword evidence="1" id="KW-0812">Transmembrane</keyword>
<reference evidence="2" key="1">
    <citation type="submission" date="2020-10" db="EMBL/GenBank/DDBJ databases">
        <authorList>
            <person name="Kadnikov V."/>
            <person name="Beletsky A.V."/>
            <person name="Mardanov A.V."/>
            <person name="Karnachuk O.V."/>
            <person name="Ravin N.V."/>
        </authorList>
    </citation>
    <scope>NUCLEOTIDE SEQUENCE</scope>
    <source>
        <strain evidence="2">Bu02</strain>
    </source>
</reference>
<feature type="transmembrane region" description="Helical" evidence="1">
    <location>
        <begin position="12"/>
        <end position="31"/>
    </location>
</feature>
<dbReference type="PROSITE" id="PS51257">
    <property type="entry name" value="PROKAR_LIPOPROTEIN"/>
    <property type="match status" value="1"/>
</dbReference>
<feature type="transmembrane region" description="Helical" evidence="1">
    <location>
        <begin position="60"/>
        <end position="79"/>
    </location>
</feature>
<organism evidence="2">
    <name type="scientific">Candidatus Fermentithermobacillus carboniphilus</name>
    <dbReference type="NCBI Taxonomy" id="3085328"/>
    <lineage>
        <taxon>Bacteria</taxon>
        <taxon>Bacillati</taxon>
        <taxon>Bacillota</taxon>
        <taxon>Candidatus Fermentithermobacillia</taxon>
        <taxon>Candidatus Fermentithermobacillales</taxon>
        <taxon>Candidatus Fermentithermobacillaceae</taxon>
        <taxon>Candidatus Fermentithermobacillus</taxon>
    </lineage>
</organism>
<keyword evidence="1" id="KW-0472">Membrane</keyword>
<reference evidence="2" key="2">
    <citation type="journal article" date="2023" name="Biology">
        <title>Prokaryotic Life Associated with Coal-Fire Gas Vents Revealed by Metagenomics.</title>
        <authorList>
            <person name="Kadnikov V.V."/>
            <person name="Mardanov A.V."/>
            <person name="Beletsky A.V."/>
            <person name="Karnachuk O.V."/>
            <person name="Ravin N.V."/>
        </authorList>
    </citation>
    <scope>NUCLEOTIDE SEQUENCE</scope>
    <source>
        <strain evidence="2">Bu02</strain>
    </source>
</reference>